<accession>A0A0R1PHL4</accession>
<keyword evidence="1" id="KW-0378">Hydrolase</keyword>
<dbReference type="AlphaFoldDB" id="A0A0R1PHL4"/>
<reference evidence="3 4" key="1">
    <citation type="journal article" date="2015" name="Genome Announc.">
        <title>Expanding the biotechnology potential of lactobacilli through comparative genomics of 213 strains and associated genera.</title>
        <authorList>
            <person name="Sun Z."/>
            <person name="Harris H.M."/>
            <person name="McCann A."/>
            <person name="Guo C."/>
            <person name="Argimon S."/>
            <person name="Zhang W."/>
            <person name="Yang X."/>
            <person name="Jeffery I.B."/>
            <person name="Cooney J.C."/>
            <person name="Kagawa T.F."/>
            <person name="Liu W."/>
            <person name="Song Y."/>
            <person name="Salvetti E."/>
            <person name="Wrobel A."/>
            <person name="Rasinkangas P."/>
            <person name="Parkhill J."/>
            <person name="Rea M.C."/>
            <person name="O'Sullivan O."/>
            <person name="Ritari J."/>
            <person name="Douillard F.P."/>
            <person name="Paul Ross R."/>
            <person name="Yang R."/>
            <person name="Briner A.E."/>
            <person name="Felis G.E."/>
            <person name="de Vos W.M."/>
            <person name="Barrangou R."/>
            <person name="Klaenhammer T.R."/>
            <person name="Caufield P.W."/>
            <person name="Cui Y."/>
            <person name="Zhang H."/>
            <person name="O'Toole P.W."/>
        </authorList>
    </citation>
    <scope>NUCLEOTIDE SEQUENCE [LARGE SCALE GENOMIC DNA]</scope>
    <source>
        <strain evidence="3 4">DSM 13238</strain>
    </source>
</reference>
<dbReference type="Pfam" id="PF07859">
    <property type="entry name" value="Abhydrolase_3"/>
    <property type="match status" value="1"/>
</dbReference>
<dbReference type="SUPFAM" id="SSF53474">
    <property type="entry name" value="alpha/beta-Hydrolases"/>
    <property type="match status" value="1"/>
</dbReference>
<feature type="domain" description="Alpha/beta hydrolase fold-3" evidence="2">
    <location>
        <begin position="63"/>
        <end position="265"/>
    </location>
</feature>
<dbReference type="InterPro" id="IPR029058">
    <property type="entry name" value="AB_hydrolase_fold"/>
</dbReference>
<dbReference type="PANTHER" id="PTHR48081:SF8">
    <property type="entry name" value="ALPHA_BETA HYDROLASE FOLD-3 DOMAIN-CONTAINING PROTEIN-RELATED"/>
    <property type="match status" value="1"/>
</dbReference>
<dbReference type="Gene3D" id="3.40.50.1820">
    <property type="entry name" value="alpha/beta hydrolase"/>
    <property type="match status" value="1"/>
</dbReference>
<dbReference type="InterPro" id="IPR050300">
    <property type="entry name" value="GDXG_lipolytic_enzyme"/>
</dbReference>
<dbReference type="EMBL" id="AZES01000026">
    <property type="protein sequence ID" value="KRL31853.1"/>
    <property type="molecule type" value="Genomic_DNA"/>
</dbReference>
<name>A0A0R1PHL4_9LACO</name>
<evidence type="ECO:0000259" key="2">
    <source>
        <dbReference type="Pfam" id="PF07859"/>
    </source>
</evidence>
<sequence length="294" mass="34162">MDKKIRDSDVYDYRKSKLMKLNDYLKQEMANDTSKKISVRTSIGFIDGYIYYPKHLKTKSVYFNMHGGGMCLGYYQLDIPYCKLICEKSGAIVVNIDYCLAPEYKFPLAYSTTYEFIKYCDSHRRDLDFEGKKFIVGGSSAGGQIAAALVQLQNKDKNNFIKGLVMNYAPCSQNNQLQTYIDPQKAISINRIQQYQYWEYDNFEDMDNPLSSLLNSDFSIYPPTLINSAEYDSLRKGEEIFRDSLIKENIKVNYKCYKDCQHGFTHKDLKEFNPDASKDAWNRIINFIKEMANA</sequence>
<evidence type="ECO:0000313" key="3">
    <source>
        <dbReference type="EMBL" id="KRL31853.1"/>
    </source>
</evidence>
<evidence type="ECO:0000313" key="4">
    <source>
        <dbReference type="Proteomes" id="UP000051908"/>
    </source>
</evidence>
<dbReference type="GO" id="GO:0016787">
    <property type="term" value="F:hydrolase activity"/>
    <property type="evidence" value="ECO:0007669"/>
    <property type="project" value="UniProtKB-KW"/>
</dbReference>
<evidence type="ECO:0000256" key="1">
    <source>
        <dbReference type="ARBA" id="ARBA00022801"/>
    </source>
</evidence>
<protein>
    <recommendedName>
        <fullName evidence="2">Alpha/beta hydrolase fold-3 domain-containing protein</fullName>
    </recommendedName>
</protein>
<organism evidence="3 4">
    <name type="scientific">Companilactobacillus paralimentarius DSM 13238 = JCM 10415</name>
    <dbReference type="NCBI Taxonomy" id="1122151"/>
    <lineage>
        <taxon>Bacteria</taxon>
        <taxon>Bacillati</taxon>
        <taxon>Bacillota</taxon>
        <taxon>Bacilli</taxon>
        <taxon>Lactobacillales</taxon>
        <taxon>Lactobacillaceae</taxon>
        <taxon>Companilactobacillus</taxon>
    </lineage>
</organism>
<gene>
    <name evidence="3" type="ORF">FD33_GL001411</name>
</gene>
<keyword evidence="4" id="KW-1185">Reference proteome</keyword>
<dbReference type="PATRIC" id="fig|1122151.5.peg.1463"/>
<dbReference type="OrthoDB" id="9815425at2"/>
<dbReference type="InterPro" id="IPR013094">
    <property type="entry name" value="AB_hydrolase_3"/>
</dbReference>
<comment type="caution">
    <text evidence="3">The sequence shown here is derived from an EMBL/GenBank/DDBJ whole genome shotgun (WGS) entry which is preliminary data.</text>
</comment>
<proteinExistence type="predicted"/>
<dbReference type="RefSeq" id="WP_056955744.1">
    <property type="nucleotide sequence ID" value="NZ_AZES01000026.1"/>
</dbReference>
<dbReference type="GeneID" id="96667293"/>
<dbReference type="Proteomes" id="UP000051908">
    <property type="component" value="Unassembled WGS sequence"/>
</dbReference>
<dbReference type="PANTHER" id="PTHR48081">
    <property type="entry name" value="AB HYDROLASE SUPERFAMILY PROTEIN C4A8.06C"/>
    <property type="match status" value="1"/>
</dbReference>